<comment type="caution">
    <text evidence="2">The sequence shown here is derived from an EMBL/GenBank/DDBJ whole genome shotgun (WGS) entry which is preliminary data.</text>
</comment>
<sequence length="127" mass="13695">MNSRTPRPTARILDGGHELVVDSLSLDEDSFTVRYTVRPPLPEGEEGESLVLLALEARDDVGNEYTDWGGAYGRSEDGGHTDGSITGQPAVAPSARVLTVRLTFLRDGLEYPCDLPLEVPGARPDSD</sequence>
<dbReference type="RefSeq" id="WP_345279306.1">
    <property type="nucleotide sequence ID" value="NZ_BAABAJ010000003.1"/>
</dbReference>
<evidence type="ECO:0000256" key="1">
    <source>
        <dbReference type="SAM" id="MobiDB-lite"/>
    </source>
</evidence>
<protein>
    <submittedName>
        <fullName evidence="2">Uncharacterized protein</fullName>
    </submittedName>
</protein>
<proteinExistence type="predicted"/>
<feature type="region of interest" description="Disordered" evidence="1">
    <location>
        <begin position="68"/>
        <end position="89"/>
    </location>
</feature>
<name>A0ABP7LR60_9ACTN</name>
<keyword evidence="3" id="KW-1185">Reference proteome</keyword>
<accession>A0ABP7LR60</accession>
<evidence type="ECO:0000313" key="2">
    <source>
        <dbReference type="EMBL" id="GAA3903783.1"/>
    </source>
</evidence>
<evidence type="ECO:0000313" key="3">
    <source>
        <dbReference type="Proteomes" id="UP001501000"/>
    </source>
</evidence>
<dbReference type="EMBL" id="BAABAJ010000003">
    <property type="protein sequence ID" value="GAA3903783.1"/>
    <property type="molecule type" value="Genomic_DNA"/>
</dbReference>
<dbReference type="Proteomes" id="UP001501000">
    <property type="component" value="Unassembled WGS sequence"/>
</dbReference>
<gene>
    <name evidence="2" type="ORF">GCM10022244_12470</name>
</gene>
<organism evidence="2 3">
    <name type="scientific">Streptomyces gulbargensis</name>
    <dbReference type="NCBI Taxonomy" id="364901"/>
    <lineage>
        <taxon>Bacteria</taxon>
        <taxon>Bacillati</taxon>
        <taxon>Actinomycetota</taxon>
        <taxon>Actinomycetes</taxon>
        <taxon>Kitasatosporales</taxon>
        <taxon>Streptomycetaceae</taxon>
        <taxon>Streptomyces</taxon>
    </lineage>
</organism>
<reference evidence="3" key="1">
    <citation type="journal article" date="2019" name="Int. J. Syst. Evol. Microbiol.">
        <title>The Global Catalogue of Microorganisms (GCM) 10K type strain sequencing project: providing services to taxonomists for standard genome sequencing and annotation.</title>
        <authorList>
            <consortium name="The Broad Institute Genomics Platform"/>
            <consortium name="The Broad Institute Genome Sequencing Center for Infectious Disease"/>
            <person name="Wu L."/>
            <person name="Ma J."/>
        </authorList>
    </citation>
    <scope>NUCLEOTIDE SEQUENCE [LARGE SCALE GENOMIC DNA]</scope>
    <source>
        <strain evidence="3">JCM 16956</strain>
    </source>
</reference>